<evidence type="ECO:0000313" key="2">
    <source>
        <dbReference type="Proteomes" id="UP001163223"/>
    </source>
</evidence>
<keyword evidence="2" id="KW-1185">Reference proteome</keyword>
<protein>
    <submittedName>
        <fullName evidence="1">Lycopene beta-cyclase CrtY</fullName>
        <ecNumber evidence="1">5.5.1.19</ecNumber>
    </submittedName>
</protein>
<dbReference type="EMBL" id="CP113520">
    <property type="protein sequence ID" value="WAJ29268.1"/>
    <property type="molecule type" value="Genomic_DNA"/>
</dbReference>
<accession>A0ACD4NRA9</accession>
<gene>
    <name evidence="1" type="primary">crtY</name>
    <name evidence="1" type="ORF">OXU80_03250</name>
</gene>
<dbReference type="EC" id="5.5.1.19" evidence="1"/>
<proteinExistence type="predicted"/>
<name>A0ACD4NRA9_9HYPH</name>
<evidence type="ECO:0000313" key="1">
    <source>
        <dbReference type="EMBL" id="WAJ29268.1"/>
    </source>
</evidence>
<sequence length="393" mass="43374">MSARSRPVDLLLVGGGLANGLIAWRLAETRPDVSVLVLEAGPEIGGNHTWSFHDGDLTGDQHRWTAPFVAHRWAQNEVRFPERRKTLPTGYRSATSALLAEALRARLGTRIRTRARVAEIAPTRVVLDGGETIEAGAVVDGRGPRPSPHMRLGFQKFLGIEIETRRPHGLSGPIIMDATVPQTDGYRFVYSLPFAPDRLLVEDTYYADGEVLDTARLAREIETYAEAQGWAVARIVREEEGILPIALGGSIEAFWDEKRGVPASGLSAALFHPTTGYSLPDAVRLADHLATLPDLSAPALFAAVRRHSIAIWRERRFFRMLNRMLFLAGPPEERYRVLQHFYRLDPGLVARFYAARLTAADKLRILTGRPPVPVGAALRVLAFPPPPKGFAVP</sequence>
<dbReference type="Proteomes" id="UP001163223">
    <property type="component" value="Chromosome"/>
</dbReference>
<reference evidence="1" key="1">
    <citation type="submission" date="2022-11" db="EMBL/GenBank/DDBJ databases">
        <title>beta-Carotene-producing bacterium, Jeongeuplla avenae sp. nov., alleviates the salt stress of Arabidopsis seedlings.</title>
        <authorList>
            <person name="Jiang L."/>
            <person name="Lee J."/>
        </authorList>
    </citation>
    <scope>NUCLEOTIDE SEQUENCE</scope>
    <source>
        <strain evidence="1">DY_R2A_6</strain>
    </source>
</reference>
<keyword evidence="1" id="KW-0413">Isomerase</keyword>
<organism evidence="1 2">
    <name type="scientific">Antarcticirhabdus aurantiaca</name>
    <dbReference type="NCBI Taxonomy" id="2606717"/>
    <lineage>
        <taxon>Bacteria</taxon>
        <taxon>Pseudomonadati</taxon>
        <taxon>Pseudomonadota</taxon>
        <taxon>Alphaproteobacteria</taxon>
        <taxon>Hyphomicrobiales</taxon>
        <taxon>Aurantimonadaceae</taxon>
        <taxon>Antarcticirhabdus</taxon>
    </lineage>
</organism>